<organism evidence="2 3">
    <name type="scientific">Asterophora parasitica</name>
    <dbReference type="NCBI Taxonomy" id="117018"/>
    <lineage>
        <taxon>Eukaryota</taxon>
        <taxon>Fungi</taxon>
        <taxon>Dikarya</taxon>
        <taxon>Basidiomycota</taxon>
        <taxon>Agaricomycotina</taxon>
        <taxon>Agaricomycetes</taxon>
        <taxon>Agaricomycetidae</taxon>
        <taxon>Agaricales</taxon>
        <taxon>Tricholomatineae</taxon>
        <taxon>Lyophyllaceae</taxon>
        <taxon>Asterophora</taxon>
    </lineage>
</organism>
<name>A0A9P7G8U8_9AGAR</name>
<comment type="caution">
    <text evidence="2">The sequence shown here is derived from an EMBL/GenBank/DDBJ whole genome shotgun (WGS) entry which is preliminary data.</text>
</comment>
<reference evidence="2" key="1">
    <citation type="submission" date="2020-07" db="EMBL/GenBank/DDBJ databases">
        <authorList>
            <person name="Nieuwenhuis M."/>
            <person name="Van De Peppel L.J.J."/>
        </authorList>
    </citation>
    <scope>NUCLEOTIDE SEQUENCE</scope>
    <source>
        <strain evidence="2">AP01</strain>
        <tissue evidence="2">Mycelium</tissue>
    </source>
</reference>
<evidence type="ECO:0000313" key="3">
    <source>
        <dbReference type="Proteomes" id="UP000775547"/>
    </source>
</evidence>
<feature type="region of interest" description="Disordered" evidence="1">
    <location>
        <begin position="57"/>
        <end position="79"/>
    </location>
</feature>
<protein>
    <submittedName>
        <fullName evidence="2">Uncharacterized protein</fullName>
    </submittedName>
</protein>
<proteinExistence type="predicted"/>
<accession>A0A9P7G8U8</accession>
<sequence>MDLFEDFSVSKLPPCPPLLQVIRIDSLAAALAKLNANISIDDLLKAIHEEDEAKRVKAAAVAESTPEATQRRRAALRKP</sequence>
<reference evidence="2" key="2">
    <citation type="submission" date="2021-10" db="EMBL/GenBank/DDBJ databases">
        <title>Phylogenomics reveals ancestral predisposition of the termite-cultivated fungus Termitomyces towards a domesticated lifestyle.</title>
        <authorList>
            <person name="Auxier B."/>
            <person name="Grum-Grzhimaylo A."/>
            <person name="Cardenas M.E."/>
            <person name="Lodge J.D."/>
            <person name="Laessoe T."/>
            <person name="Pedersen O."/>
            <person name="Smith M.E."/>
            <person name="Kuyper T.W."/>
            <person name="Franco-Molano E.A."/>
            <person name="Baroni T.J."/>
            <person name="Aanen D.K."/>
        </authorList>
    </citation>
    <scope>NUCLEOTIDE SEQUENCE</scope>
    <source>
        <strain evidence="2">AP01</strain>
        <tissue evidence="2">Mycelium</tissue>
    </source>
</reference>
<evidence type="ECO:0000256" key="1">
    <source>
        <dbReference type="SAM" id="MobiDB-lite"/>
    </source>
</evidence>
<gene>
    <name evidence="2" type="ORF">DXG03_005629</name>
</gene>
<dbReference type="AlphaFoldDB" id="A0A9P7G8U8"/>
<keyword evidence="3" id="KW-1185">Reference proteome</keyword>
<evidence type="ECO:0000313" key="2">
    <source>
        <dbReference type="EMBL" id="KAG5645638.1"/>
    </source>
</evidence>
<dbReference type="EMBL" id="JABCKV010000035">
    <property type="protein sequence ID" value="KAG5645638.1"/>
    <property type="molecule type" value="Genomic_DNA"/>
</dbReference>
<dbReference type="Proteomes" id="UP000775547">
    <property type="component" value="Unassembled WGS sequence"/>
</dbReference>